<dbReference type="EMBL" id="OIVN01006343">
    <property type="protein sequence ID" value="SPD31043.1"/>
    <property type="molecule type" value="Genomic_DNA"/>
</dbReference>
<protein>
    <submittedName>
        <fullName evidence="1">Uncharacterized protein</fullName>
    </submittedName>
</protein>
<dbReference type="Pfam" id="PF04720">
    <property type="entry name" value="PDDEXK_6"/>
    <property type="match status" value="1"/>
</dbReference>
<sequence>MGVLLEGKALGENIECMDGLEEKVSVFFGEDCNVSNRPLEDQDDGYESDCNHSHDPVKRNLFWESQEALVQEILGHSNSTASKLRQEISQIIELAKESDFCKCSKPSFDGCTHCLRQGVVTLLCERGFRATLCTSRWRHTKKFPGGSHEYIEVIASTPSRKKQITFLIELEFRDQFKIAKACDQYHNLTSQLPEYYIGKPDYLNAILRVMCDAAKRSMKEKKIHMGPWRKRSFMQMKWSGSSSERWSSFDESLNNLASLSFRQASESSCLHFNAAQAVVVT</sequence>
<dbReference type="AlphaFoldDB" id="A0A2N9J3J8"/>
<evidence type="ECO:0000313" key="1">
    <source>
        <dbReference type="EMBL" id="SPD31043.1"/>
    </source>
</evidence>
<reference evidence="1" key="1">
    <citation type="submission" date="2018-02" db="EMBL/GenBank/DDBJ databases">
        <authorList>
            <person name="Cohen D.B."/>
            <person name="Kent A.D."/>
        </authorList>
    </citation>
    <scope>NUCLEOTIDE SEQUENCE</scope>
</reference>
<proteinExistence type="predicted"/>
<dbReference type="PANTHER" id="PTHR31579:SF49">
    <property type="entry name" value="DUF506 FAMILY PROTEIN"/>
    <property type="match status" value="1"/>
</dbReference>
<name>A0A2N9J3J8_FAGSY</name>
<organism evidence="1">
    <name type="scientific">Fagus sylvatica</name>
    <name type="common">Beechnut</name>
    <dbReference type="NCBI Taxonomy" id="28930"/>
    <lineage>
        <taxon>Eukaryota</taxon>
        <taxon>Viridiplantae</taxon>
        <taxon>Streptophyta</taxon>
        <taxon>Embryophyta</taxon>
        <taxon>Tracheophyta</taxon>
        <taxon>Spermatophyta</taxon>
        <taxon>Magnoliopsida</taxon>
        <taxon>eudicotyledons</taxon>
        <taxon>Gunneridae</taxon>
        <taxon>Pentapetalae</taxon>
        <taxon>rosids</taxon>
        <taxon>fabids</taxon>
        <taxon>Fagales</taxon>
        <taxon>Fagaceae</taxon>
        <taxon>Fagus</taxon>
    </lineage>
</organism>
<dbReference type="PANTHER" id="PTHR31579">
    <property type="entry name" value="OS03G0796600 PROTEIN"/>
    <property type="match status" value="1"/>
</dbReference>
<dbReference type="NCBIfam" id="TIGR01615">
    <property type="entry name" value="A_thal_3542"/>
    <property type="match status" value="1"/>
</dbReference>
<accession>A0A2N9J3J8</accession>
<dbReference type="InterPro" id="IPR006502">
    <property type="entry name" value="PDDEXK-like"/>
</dbReference>
<gene>
    <name evidence="1" type="ORF">FSB_LOCUS58925</name>
</gene>